<dbReference type="Gene3D" id="3.30.420.10">
    <property type="entry name" value="Ribonuclease H-like superfamily/Ribonuclease H"/>
    <property type="match status" value="1"/>
</dbReference>
<gene>
    <name evidence="3" type="ORF">BpHYR1_023259</name>
</gene>
<dbReference type="OrthoDB" id="10030726at2759"/>
<dbReference type="InterPro" id="IPR036397">
    <property type="entry name" value="RNaseH_sf"/>
</dbReference>
<name>A0A3M7RUL0_BRAPC</name>
<dbReference type="GO" id="GO:0003676">
    <property type="term" value="F:nucleic acid binding"/>
    <property type="evidence" value="ECO:0007669"/>
    <property type="project" value="InterPro"/>
</dbReference>
<feature type="compositionally biased region" description="Low complexity" evidence="1">
    <location>
        <begin position="1"/>
        <end position="16"/>
    </location>
</feature>
<dbReference type="Proteomes" id="UP000276133">
    <property type="component" value="Unassembled WGS sequence"/>
</dbReference>
<protein>
    <submittedName>
        <fullName evidence="3">Integrase core domain</fullName>
    </submittedName>
</protein>
<dbReference type="InterPro" id="IPR041588">
    <property type="entry name" value="Integrase_H2C2"/>
</dbReference>
<dbReference type="EMBL" id="REGN01002594">
    <property type="protein sequence ID" value="RNA27120.1"/>
    <property type="molecule type" value="Genomic_DNA"/>
</dbReference>
<dbReference type="PANTHER" id="PTHR37984">
    <property type="entry name" value="PROTEIN CBG26694"/>
    <property type="match status" value="1"/>
</dbReference>
<dbReference type="PANTHER" id="PTHR37984:SF5">
    <property type="entry name" value="PROTEIN NYNRIN-LIKE"/>
    <property type="match status" value="1"/>
</dbReference>
<proteinExistence type="predicted"/>
<feature type="region of interest" description="Disordered" evidence="1">
    <location>
        <begin position="1"/>
        <end position="20"/>
    </location>
</feature>
<evidence type="ECO:0000313" key="4">
    <source>
        <dbReference type="Proteomes" id="UP000276133"/>
    </source>
</evidence>
<dbReference type="InterPro" id="IPR012337">
    <property type="entry name" value="RNaseH-like_sf"/>
</dbReference>
<dbReference type="Pfam" id="PF17921">
    <property type="entry name" value="Integrase_H2C2"/>
    <property type="match status" value="1"/>
</dbReference>
<feature type="domain" description="Integrase zinc-binding" evidence="2">
    <location>
        <begin position="106"/>
        <end position="162"/>
    </location>
</feature>
<dbReference type="STRING" id="10195.A0A3M7RUL0"/>
<dbReference type="FunFam" id="1.10.340.70:FF:000001">
    <property type="entry name" value="Retrovirus-related Pol polyprotein from transposon gypsy-like Protein"/>
    <property type="match status" value="1"/>
</dbReference>
<evidence type="ECO:0000259" key="2">
    <source>
        <dbReference type="Pfam" id="PF17921"/>
    </source>
</evidence>
<organism evidence="3 4">
    <name type="scientific">Brachionus plicatilis</name>
    <name type="common">Marine rotifer</name>
    <name type="synonym">Brachionus muelleri</name>
    <dbReference type="NCBI Taxonomy" id="10195"/>
    <lineage>
        <taxon>Eukaryota</taxon>
        <taxon>Metazoa</taxon>
        <taxon>Spiralia</taxon>
        <taxon>Gnathifera</taxon>
        <taxon>Rotifera</taxon>
        <taxon>Eurotatoria</taxon>
        <taxon>Monogononta</taxon>
        <taxon>Pseudotrocha</taxon>
        <taxon>Ploima</taxon>
        <taxon>Brachionidae</taxon>
        <taxon>Brachionus</taxon>
    </lineage>
</organism>
<dbReference type="Gene3D" id="1.10.340.70">
    <property type="match status" value="1"/>
</dbReference>
<evidence type="ECO:0000256" key="1">
    <source>
        <dbReference type="SAM" id="MobiDB-lite"/>
    </source>
</evidence>
<comment type="caution">
    <text evidence="3">The sequence shown here is derived from an EMBL/GenBank/DDBJ whole genome shotgun (WGS) entry which is preliminary data.</text>
</comment>
<evidence type="ECO:0000313" key="3">
    <source>
        <dbReference type="EMBL" id="RNA27120.1"/>
    </source>
</evidence>
<dbReference type="AlphaFoldDB" id="A0A3M7RUL0"/>
<keyword evidence="4" id="KW-1185">Reference proteome</keyword>
<dbReference type="InterPro" id="IPR050951">
    <property type="entry name" value="Retrovirus_Pol_polyprotein"/>
</dbReference>
<accession>A0A3M7RUL0</accession>
<reference evidence="3 4" key="1">
    <citation type="journal article" date="2018" name="Sci. Rep.">
        <title>Genomic signatures of local adaptation to the degree of environmental predictability in rotifers.</title>
        <authorList>
            <person name="Franch-Gras L."/>
            <person name="Hahn C."/>
            <person name="Garcia-Roger E.M."/>
            <person name="Carmona M.J."/>
            <person name="Serra M."/>
            <person name="Gomez A."/>
        </authorList>
    </citation>
    <scope>NUCLEOTIDE SEQUENCE [LARGE SCALE GENOMIC DNA]</scope>
    <source>
        <strain evidence="3">HYR1</strain>
    </source>
</reference>
<dbReference type="SUPFAM" id="SSF53098">
    <property type="entry name" value="Ribonuclease H-like"/>
    <property type="match status" value="1"/>
</dbReference>
<sequence length="333" mass="38406">MILNTNSSSNSESEITNADRIALNPSSSIKNEFESLKEEQEKDKDIQWIKGLILENGVEKPKISIFESPTRRILYKQYDHFTLVDGILYRHSEDRYGFKTTQLVLPKQVVERIVNQVQSTIYNNHLGKSKTMSKITDRFYRPFLKDDIMRCVKCCDVCQKIKLTQPARHAELIYLTPCRPNQLITTDLAGPFPVTHRGNKYLQIIVDHFTKLIQIHALKSSKTSPVANNIGLSHGLAHKYHGPFVVVGKNENNCDYLIKLASSPRSKVRQVHKEPEHNVTDTSFTHEYYVTRNTKMANIFDIYIRNITVLGGDRRKQRKPWRFSSTRKSSGKV</sequence>